<keyword evidence="2" id="KW-1185">Reference proteome</keyword>
<dbReference type="GeneID" id="93089993"/>
<proteinExistence type="predicted"/>
<evidence type="ECO:0000313" key="2">
    <source>
        <dbReference type="Proteomes" id="UP000254920"/>
    </source>
</evidence>
<dbReference type="EMBL" id="UFVD01000001">
    <property type="protein sequence ID" value="SUX11126.1"/>
    <property type="molecule type" value="Genomic_DNA"/>
</dbReference>
<accession>A0A381DKC3</accession>
<organism evidence="1 2">
    <name type="scientific">Campylobacter sputorum subsp. sputorum</name>
    <dbReference type="NCBI Taxonomy" id="32024"/>
    <lineage>
        <taxon>Bacteria</taxon>
        <taxon>Pseudomonadati</taxon>
        <taxon>Campylobacterota</taxon>
        <taxon>Epsilonproteobacteria</taxon>
        <taxon>Campylobacterales</taxon>
        <taxon>Campylobacteraceae</taxon>
        <taxon>Campylobacter</taxon>
    </lineage>
</organism>
<dbReference type="AlphaFoldDB" id="A0A381DKC3"/>
<dbReference type="RefSeq" id="WP_089181897.1">
    <property type="nucleotide sequence ID" value="NZ_CP043427.1"/>
</dbReference>
<sequence>MASISEFIISFCELVEAQTDEIRYSFEKSAKNIIVYVFLALLSLIGFIFLIIGIDLLLQTFVGVVYSKFITAIISFILTFILYKVLICKHK</sequence>
<gene>
    <name evidence="1" type="ORF">NCTC12475_01341</name>
</gene>
<protein>
    <submittedName>
        <fullName evidence="1">Uncharacterized protein</fullName>
    </submittedName>
</protein>
<dbReference type="STRING" id="32024.GCA_000788295_01631"/>
<reference evidence="1 2" key="1">
    <citation type="submission" date="2018-06" db="EMBL/GenBank/DDBJ databases">
        <authorList>
            <consortium name="Pathogen Informatics"/>
            <person name="Doyle S."/>
        </authorList>
    </citation>
    <scope>NUCLEOTIDE SEQUENCE [LARGE SCALE GENOMIC DNA]</scope>
    <source>
        <strain evidence="1 2">NCTC12475</strain>
    </source>
</reference>
<name>A0A381DKC3_9BACT</name>
<dbReference type="Proteomes" id="UP000254920">
    <property type="component" value="Unassembled WGS sequence"/>
</dbReference>
<evidence type="ECO:0000313" key="1">
    <source>
        <dbReference type="EMBL" id="SUX11126.1"/>
    </source>
</evidence>